<evidence type="ECO:0000313" key="1">
    <source>
        <dbReference type="EMBL" id="VDI01459.1"/>
    </source>
</evidence>
<comment type="caution">
    <text evidence="1">The sequence shown here is derived from an EMBL/GenBank/DDBJ whole genome shotgun (WGS) entry which is preliminary data.</text>
</comment>
<organism evidence="1 2">
    <name type="scientific">Mytilus galloprovincialis</name>
    <name type="common">Mediterranean mussel</name>
    <dbReference type="NCBI Taxonomy" id="29158"/>
    <lineage>
        <taxon>Eukaryota</taxon>
        <taxon>Metazoa</taxon>
        <taxon>Spiralia</taxon>
        <taxon>Lophotrochozoa</taxon>
        <taxon>Mollusca</taxon>
        <taxon>Bivalvia</taxon>
        <taxon>Autobranchia</taxon>
        <taxon>Pteriomorphia</taxon>
        <taxon>Mytilida</taxon>
        <taxon>Mytiloidea</taxon>
        <taxon>Mytilidae</taxon>
        <taxon>Mytilinae</taxon>
        <taxon>Mytilus</taxon>
    </lineage>
</organism>
<gene>
    <name evidence="1" type="ORF">MGAL_10B034201</name>
</gene>
<name>A0A8B6C7W2_MYTGA</name>
<proteinExistence type="predicted"/>
<dbReference type="AlphaFoldDB" id="A0A8B6C7W2"/>
<dbReference type="EMBL" id="UYJE01001353">
    <property type="protein sequence ID" value="VDI01459.1"/>
    <property type="molecule type" value="Genomic_DNA"/>
</dbReference>
<protein>
    <submittedName>
        <fullName evidence="1">Uncharacterized protein</fullName>
    </submittedName>
</protein>
<reference evidence="1" key="1">
    <citation type="submission" date="2018-11" db="EMBL/GenBank/DDBJ databases">
        <authorList>
            <person name="Alioto T."/>
            <person name="Alioto T."/>
        </authorList>
    </citation>
    <scope>NUCLEOTIDE SEQUENCE</scope>
</reference>
<evidence type="ECO:0000313" key="2">
    <source>
        <dbReference type="Proteomes" id="UP000596742"/>
    </source>
</evidence>
<keyword evidence="2" id="KW-1185">Reference proteome</keyword>
<accession>A0A8B6C7W2</accession>
<sequence>MLSIFEEKIRELTNILDNLSDEERRAVSLNMDYVKNVLFKCPSKRRLSEVASVFVAGSFIQWQGNTNYSGLCAVNNIISSTADGIFPVLIADMDHIADELWLNMTCDPLVSLTVLIPELRDERDFIVEKSSSKLSKDGHIQQQDYSTMSFLPQKTMKY</sequence>
<dbReference type="Proteomes" id="UP000596742">
    <property type="component" value="Unassembled WGS sequence"/>
</dbReference>